<organism evidence="1 2">
    <name type="scientific">Stentor coeruleus</name>
    <dbReference type="NCBI Taxonomy" id="5963"/>
    <lineage>
        <taxon>Eukaryota</taxon>
        <taxon>Sar</taxon>
        <taxon>Alveolata</taxon>
        <taxon>Ciliophora</taxon>
        <taxon>Postciliodesmatophora</taxon>
        <taxon>Heterotrichea</taxon>
        <taxon>Heterotrichida</taxon>
        <taxon>Stentoridae</taxon>
        <taxon>Stentor</taxon>
    </lineage>
</organism>
<dbReference type="InterPro" id="IPR015915">
    <property type="entry name" value="Kelch-typ_b-propeller"/>
</dbReference>
<dbReference type="SUPFAM" id="SSF50965">
    <property type="entry name" value="Galactose oxidase, central domain"/>
    <property type="match status" value="1"/>
</dbReference>
<sequence>MDIKCSYISCKKSASFVCHCSDTTIIACSKHFKAHINSSPELIHNPESVFKPLSPILKTETTRALKKTLQNFTESISVLTETLQCLNKAGNFLVKGLSKRKKICKKYIQGLVESNEFPILSTERYRLSDDVTLKDIEKEMKNVTSGLEVEDLKFEAYKLVNIIDSLSLAENIESDIEDDKDKWPYLDNKLYFFEDNTKSLVEFDPISCKSKVKPIEISEDQGHLAAICEIPGGKVFTSGGFSDSYRENSYIIDLKTNTSETLPRIRPRMRACATYLNQNIYLFGGWFNNSTCFCDRIDLDNKIVVSISNLPSNIGNTSAVAINDKILISGASNFLQIYNTKDDNYSIVSKGLTFGTDNLLIQDKNRVILLTKPNIFVCDMNNLENWINISSGAQFESTTSKPVIRGRMAYFVDMNMNIYQFNLDTFVLKKMPRFNS</sequence>
<gene>
    <name evidence="1" type="ORF">SteCoe_11745</name>
</gene>
<dbReference type="InterPro" id="IPR011043">
    <property type="entry name" value="Gal_Oxase/kelch_b-propeller"/>
</dbReference>
<evidence type="ECO:0000313" key="2">
    <source>
        <dbReference type="Proteomes" id="UP000187209"/>
    </source>
</evidence>
<dbReference type="Proteomes" id="UP000187209">
    <property type="component" value="Unassembled WGS sequence"/>
</dbReference>
<dbReference type="InterPro" id="IPR006652">
    <property type="entry name" value="Kelch_1"/>
</dbReference>
<dbReference type="Gene3D" id="2.120.10.80">
    <property type="entry name" value="Kelch-type beta propeller"/>
    <property type="match status" value="1"/>
</dbReference>
<accession>A0A1R2CCD2</accession>
<evidence type="ECO:0000313" key="1">
    <source>
        <dbReference type="EMBL" id="OMJ86661.1"/>
    </source>
</evidence>
<dbReference type="AlphaFoldDB" id="A0A1R2CCD2"/>
<name>A0A1R2CCD2_9CILI</name>
<dbReference type="OrthoDB" id="327052at2759"/>
<protein>
    <submittedName>
        <fullName evidence="1">Uncharacterized protein</fullName>
    </submittedName>
</protein>
<dbReference type="EMBL" id="MPUH01000198">
    <property type="protein sequence ID" value="OMJ86661.1"/>
    <property type="molecule type" value="Genomic_DNA"/>
</dbReference>
<reference evidence="1 2" key="1">
    <citation type="submission" date="2016-11" db="EMBL/GenBank/DDBJ databases">
        <title>The macronuclear genome of Stentor coeruleus: a giant cell with tiny introns.</title>
        <authorList>
            <person name="Slabodnick M."/>
            <person name="Ruby J.G."/>
            <person name="Reiff S.B."/>
            <person name="Swart E.C."/>
            <person name="Gosai S."/>
            <person name="Prabakaran S."/>
            <person name="Witkowska E."/>
            <person name="Larue G.E."/>
            <person name="Fisher S."/>
            <person name="Freeman R.M."/>
            <person name="Gunawardena J."/>
            <person name="Chu W."/>
            <person name="Stover N.A."/>
            <person name="Gregory B.D."/>
            <person name="Nowacki M."/>
            <person name="Derisi J."/>
            <person name="Roy S.W."/>
            <person name="Marshall W.F."/>
            <person name="Sood P."/>
        </authorList>
    </citation>
    <scope>NUCLEOTIDE SEQUENCE [LARGE SCALE GENOMIC DNA]</scope>
    <source>
        <strain evidence="1">WM001</strain>
    </source>
</reference>
<comment type="caution">
    <text evidence="1">The sequence shown here is derived from an EMBL/GenBank/DDBJ whole genome shotgun (WGS) entry which is preliminary data.</text>
</comment>
<keyword evidence="2" id="KW-1185">Reference proteome</keyword>
<dbReference type="SMART" id="SM00612">
    <property type="entry name" value="Kelch"/>
    <property type="match status" value="2"/>
</dbReference>
<proteinExistence type="predicted"/>